<dbReference type="GO" id="GO:0000400">
    <property type="term" value="F:four-way junction DNA binding"/>
    <property type="evidence" value="ECO:0007669"/>
    <property type="project" value="UniProtKB-UniRule"/>
</dbReference>
<dbReference type="Pfam" id="PF07499">
    <property type="entry name" value="RuvA_C"/>
    <property type="match status" value="1"/>
</dbReference>
<dbReference type="Gene3D" id="1.10.150.20">
    <property type="entry name" value="5' to 3' exonuclease, C-terminal subdomain"/>
    <property type="match status" value="1"/>
</dbReference>
<dbReference type="InterPro" id="IPR013849">
    <property type="entry name" value="DNA_helicase_Holl-junc_RuvA_I"/>
</dbReference>
<dbReference type="GO" id="GO:0016787">
    <property type="term" value="F:hydrolase activity"/>
    <property type="evidence" value="ECO:0007669"/>
    <property type="project" value="UniProtKB-KW"/>
</dbReference>
<comment type="caution">
    <text evidence="8">The sequence shown here is derived from an EMBL/GenBank/DDBJ whole genome shotgun (WGS) entry which is preliminary data.</text>
</comment>
<keyword evidence="5 6" id="KW-0234">DNA repair</keyword>
<proteinExistence type="inferred from homology"/>
<evidence type="ECO:0000256" key="2">
    <source>
        <dbReference type="ARBA" id="ARBA00022763"/>
    </source>
</evidence>
<dbReference type="EMBL" id="JAWNGC010000008">
    <property type="protein sequence ID" value="MDY5155377.1"/>
    <property type="molecule type" value="Genomic_DNA"/>
</dbReference>
<feature type="region of interest" description="Domain I" evidence="6">
    <location>
        <begin position="1"/>
        <end position="64"/>
    </location>
</feature>
<feature type="domain" description="Helix-hairpin-helix DNA-binding motif class 1" evidence="7">
    <location>
        <begin position="73"/>
        <end position="92"/>
    </location>
</feature>
<evidence type="ECO:0000256" key="5">
    <source>
        <dbReference type="ARBA" id="ARBA00023204"/>
    </source>
</evidence>
<dbReference type="SMART" id="SM00278">
    <property type="entry name" value="HhH1"/>
    <property type="match status" value="2"/>
</dbReference>
<dbReference type="InterPro" id="IPR012340">
    <property type="entry name" value="NA-bd_OB-fold"/>
</dbReference>
<dbReference type="SUPFAM" id="SSF50249">
    <property type="entry name" value="Nucleic acid-binding proteins"/>
    <property type="match status" value="1"/>
</dbReference>
<name>A0AAW9HNM5_9ACTO</name>
<evidence type="ECO:0000313" key="8">
    <source>
        <dbReference type="EMBL" id="MDY5155377.1"/>
    </source>
</evidence>
<evidence type="ECO:0000256" key="4">
    <source>
        <dbReference type="ARBA" id="ARBA00023172"/>
    </source>
</evidence>
<dbReference type="InterPro" id="IPR000085">
    <property type="entry name" value="RuvA"/>
</dbReference>
<dbReference type="InterPro" id="IPR036267">
    <property type="entry name" value="RuvA_C_sf"/>
</dbReference>
<comment type="caution">
    <text evidence="6">Lacks conserved residue(s) required for the propagation of feature annotation.</text>
</comment>
<dbReference type="GO" id="GO:0005737">
    <property type="term" value="C:cytoplasm"/>
    <property type="evidence" value="ECO:0007669"/>
    <property type="project" value="UniProtKB-SubCell"/>
</dbReference>
<dbReference type="GO" id="GO:0006310">
    <property type="term" value="P:DNA recombination"/>
    <property type="evidence" value="ECO:0007669"/>
    <property type="project" value="UniProtKB-UniRule"/>
</dbReference>
<comment type="function">
    <text evidence="6">The RuvA-RuvB-RuvC complex processes Holliday junction (HJ) DNA during genetic recombination and DNA repair, while the RuvA-RuvB complex plays an important role in the rescue of blocked DNA replication forks via replication fork reversal (RFR). RuvA specifically binds to HJ cruciform DNA, conferring on it an open structure. The RuvB hexamer acts as an ATP-dependent pump, pulling dsDNA into and through the RuvAB complex. HJ branch migration allows RuvC to scan DNA until it finds its consensus sequence, where it cleaves and resolves the cruciform DNA.</text>
</comment>
<dbReference type="SUPFAM" id="SSF46929">
    <property type="entry name" value="DNA helicase RuvA subunit, C-terminal domain"/>
    <property type="match status" value="1"/>
</dbReference>
<dbReference type="HAMAP" id="MF_00031">
    <property type="entry name" value="DNA_HJ_migration_RuvA"/>
    <property type="match status" value="1"/>
</dbReference>
<reference evidence="8" key="1">
    <citation type="submission" date="2023-10" db="EMBL/GenBank/DDBJ databases">
        <title>Whole Genome based description of the genera Actinobaculum and Actinotignum reveals a complex phylogenetic relationship within the species included in the genus Actinotignum.</title>
        <authorList>
            <person name="Jensen C.S."/>
            <person name="Dargis R."/>
            <person name="Kemp M."/>
            <person name="Christensen J.J."/>
        </authorList>
    </citation>
    <scope>NUCLEOTIDE SEQUENCE</scope>
    <source>
        <strain evidence="8">SLA_B511</strain>
    </source>
</reference>
<evidence type="ECO:0000313" key="9">
    <source>
        <dbReference type="Proteomes" id="UP001281731"/>
    </source>
</evidence>
<dbReference type="InterPro" id="IPR011114">
    <property type="entry name" value="RuvA_C"/>
</dbReference>
<keyword evidence="8" id="KW-0378">Hydrolase</keyword>
<evidence type="ECO:0000256" key="6">
    <source>
        <dbReference type="HAMAP-Rule" id="MF_00031"/>
    </source>
</evidence>
<evidence type="ECO:0000259" key="7">
    <source>
        <dbReference type="SMART" id="SM00278"/>
    </source>
</evidence>
<dbReference type="GO" id="GO:0005524">
    <property type="term" value="F:ATP binding"/>
    <property type="evidence" value="ECO:0007669"/>
    <property type="project" value="InterPro"/>
</dbReference>
<keyword evidence="1 6" id="KW-0963">Cytoplasm</keyword>
<dbReference type="Gene3D" id="1.10.8.10">
    <property type="entry name" value="DNA helicase RuvA subunit, C-terminal domain"/>
    <property type="match status" value="1"/>
</dbReference>
<comment type="similarity">
    <text evidence="6">Belongs to the RuvA family.</text>
</comment>
<dbReference type="InterPro" id="IPR003583">
    <property type="entry name" value="Hlx-hairpin-Hlx_DNA-bd_motif"/>
</dbReference>
<dbReference type="SUPFAM" id="SSF47781">
    <property type="entry name" value="RuvA domain 2-like"/>
    <property type="match status" value="1"/>
</dbReference>
<dbReference type="GO" id="GO:0006281">
    <property type="term" value="P:DNA repair"/>
    <property type="evidence" value="ECO:0007669"/>
    <property type="project" value="UniProtKB-UniRule"/>
</dbReference>
<evidence type="ECO:0000256" key="1">
    <source>
        <dbReference type="ARBA" id="ARBA00022490"/>
    </source>
</evidence>
<gene>
    <name evidence="6 8" type="primary">ruvA</name>
    <name evidence="8" type="ORF">R6G80_06530</name>
</gene>
<dbReference type="InterPro" id="IPR010994">
    <property type="entry name" value="RuvA_2-like"/>
</dbReference>
<dbReference type="GO" id="GO:0048476">
    <property type="term" value="C:Holliday junction resolvase complex"/>
    <property type="evidence" value="ECO:0007669"/>
    <property type="project" value="UniProtKB-UniRule"/>
</dbReference>
<dbReference type="Pfam" id="PF14520">
    <property type="entry name" value="HHH_5"/>
    <property type="match status" value="1"/>
</dbReference>
<feature type="domain" description="Helix-hairpin-helix DNA-binding motif class 1" evidence="7">
    <location>
        <begin position="108"/>
        <end position="127"/>
    </location>
</feature>
<comment type="domain">
    <text evidence="6">Has three domains with a flexible linker between the domains II and III and assumes an 'L' shape. Domain III is highly mobile and contacts RuvB.</text>
</comment>
<dbReference type="Proteomes" id="UP001281731">
    <property type="component" value="Unassembled WGS sequence"/>
</dbReference>
<dbReference type="NCBIfam" id="TIGR00084">
    <property type="entry name" value="ruvA"/>
    <property type="match status" value="1"/>
</dbReference>
<comment type="subcellular location">
    <subcellularLocation>
        <location evidence="6">Cytoplasm</location>
    </subcellularLocation>
</comment>
<dbReference type="GO" id="GO:0009378">
    <property type="term" value="F:four-way junction helicase activity"/>
    <property type="evidence" value="ECO:0007669"/>
    <property type="project" value="InterPro"/>
</dbReference>
<dbReference type="Pfam" id="PF01330">
    <property type="entry name" value="RuvA_N"/>
    <property type="match status" value="1"/>
</dbReference>
<dbReference type="CDD" id="cd14332">
    <property type="entry name" value="UBA_RuvA_C"/>
    <property type="match status" value="1"/>
</dbReference>
<dbReference type="RefSeq" id="WP_320756655.1">
    <property type="nucleotide sequence ID" value="NZ_JAWNGC010000008.1"/>
</dbReference>
<keyword evidence="4 6" id="KW-0233">DNA recombination</keyword>
<dbReference type="Gene3D" id="2.40.50.140">
    <property type="entry name" value="Nucleic acid-binding proteins"/>
    <property type="match status" value="1"/>
</dbReference>
<feature type="region of interest" description="Domain III" evidence="6">
    <location>
        <begin position="149"/>
        <end position="202"/>
    </location>
</feature>
<keyword evidence="2 6" id="KW-0227">DNA damage</keyword>
<keyword evidence="3 6" id="KW-0238">DNA-binding</keyword>
<evidence type="ECO:0000256" key="3">
    <source>
        <dbReference type="ARBA" id="ARBA00023125"/>
    </source>
</evidence>
<organism evidence="8 9">
    <name type="scientific">Actinotignum urinale</name>
    <dbReference type="NCBI Taxonomy" id="190146"/>
    <lineage>
        <taxon>Bacteria</taxon>
        <taxon>Bacillati</taxon>
        <taxon>Actinomycetota</taxon>
        <taxon>Actinomycetes</taxon>
        <taxon>Actinomycetales</taxon>
        <taxon>Actinomycetaceae</taxon>
        <taxon>Actinotignum</taxon>
    </lineage>
</organism>
<comment type="subunit">
    <text evidence="6">Homotetramer. Forms an RuvA(8)-RuvB(12)-Holliday junction (HJ) complex. HJ DNA is sandwiched between 2 RuvA tetramers; dsDNA enters through RuvA and exits via RuvB. An RuvB hexamer assembles on each DNA strand where it exits the tetramer. Each RuvB hexamer is contacted by two RuvA subunits (via domain III) on 2 adjacent RuvB subunits; this complex drives branch migration. In the full resolvosome a probable DNA-RuvA(4)-RuvB(12)-RuvC(2) complex forms which resolves the HJ.</text>
</comment>
<dbReference type="AlphaFoldDB" id="A0AAW9HNM5"/>
<protein>
    <recommendedName>
        <fullName evidence="6">Holliday junction branch migration complex subunit RuvA</fullName>
    </recommendedName>
</protein>
<accession>A0AAW9HNM5</accession>
<dbReference type="GO" id="GO:0009379">
    <property type="term" value="C:Holliday junction helicase complex"/>
    <property type="evidence" value="ECO:0007669"/>
    <property type="project" value="InterPro"/>
</dbReference>
<sequence length="202" mass="20940">MLSHIRGRVTRVAPTFAVVETAGFGVKVYCTPETLSHVREAEDCVLFTSMVAVRDGIPSLYGFSTEDERDVYEILQSVSGIGAKVALAMLSVHSPDGLRAAIQHKDEAALTRVPGIGKKGAQRIILELGNKLGPAVAGGSFAGGDGGNASFGGSGQVVEALVGLGWPERDAVVAYEQAVAETPGAAVAVLLRASLQILGARR</sequence>